<dbReference type="PANTHER" id="PTHR11092:SF0">
    <property type="entry name" value="EPIMERASE FAMILY PROTEIN SDR39U1"/>
    <property type="match status" value="1"/>
</dbReference>
<dbReference type="RefSeq" id="WP_203782994.1">
    <property type="nucleotide sequence ID" value="NZ_BOMV01000051.1"/>
</dbReference>
<keyword evidence="5" id="KW-1185">Reference proteome</keyword>
<reference evidence="4" key="1">
    <citation type="submission" date="2021-01" db="EMBL/GenBank/DDBJ databases">
        <title>Whole genome shotgun sequence of Actinoplanes rishiriensis NBRC 108556.</title>
        <authorList>
            <person name="Komaki H."/>
            <person name="Tamura T."/>
        </authorList>
    </citation>
    <scope>NUCLEOTIDE SEQUENCE</scope>
    <source>
        <strain evidence="4">NBRC 108556</strain>
    </source>
</reference>
<evidence type="ECO:0000313" key="4">
    <source>
        <dbReference type="EMBL" id="GIE96751.1"/>
    </source>
</evidence>
<comment type="similarity">
    <text evidence="1">Belongs to the NAD(P)-dependent epimerase/dehydratase family. SDR39U1 subfamily.</text>
</comment>
<evidence type="ECO:0000259" key="2">
    <source>
        <dbReference type="Pfam" id="PF01370"/>
    </source>
</evidence>
<dbReference type="Proteomes" id="UP000636960">
    <property type="component" value="Unassembled WGS sequence"/>
</dbReference>
<dbReference type="Pfam" id="PF08338">
    <property type="entry name" value="DUF1731"/>
    <property type="match status" value="1"/>
</dbReference>
<evidence type="ECO:0000259" key="3">
    <source>
        <dbReference type="Pfam" id="PF08338"/>
    </source>
</evidence>
<dbReference type="Gene3D" id="3.40.50.720">
    <property type="entry name" value="NAD(P)-binding Rossmann-like Domain"/>
    <property type="match status" value="1"/>
</dbReference>
<dbReference type="AlphaFoldDB" id="A0A919JWZ2"/>
<dbReference type="InterPro" id="IPR013549">
    <property type="entry name" value="DUF1731"/>
</dbReference>
<name>A0A919JWZ2_9ACTN</name>
<feature type="domain" description="NAD-dependent epimerase/dehydratase" evidence="2">
    <location>
        <begin position="3"/>
        <end position="214"/>
    </location>
</feature>
<dbReference type="InterPro" id="IPR010099">
    <property type="entry name" value="SDR39U1"/>
</dbReference>
<accession>A0A919JWZ2</accession>
<dbReference type="SUPFAM" id="SSF51735">
    <property type="entry name" value="NAD(P)-binding Rossmann-fold domains"/>
    <property type="match status" value="1"/>
</dbReference>
<evidence type="ECO:0000313" key="5">
    <source>
        <dbReference type="Proteomes" id="UP000636960"/>
    </source>
</evidence>
<dbReference type="Pfam" id="PF01370">
    <property type="entry name" value="Epimerase"/>
    <property type="match status" value="1"/>
</dbReference>
<proteinExistence type="inferred from homology"/>
<organism evidence="4 5">
    <name type="scientific">Paractinoplanes rishiriensis</name>
    <dbReference type="NCBI Taxonomy" id="1050105"/>
    <lineage>
        <taxon>Bacteria</taxon>
        <taxon>Bacillati</taxon>
        <taxon>Actinomycetota</taxon>
        <taxon>Actinomycetes</taxon>
        <taxon>Micromonosporales</taxon>
        <taxon>Micromonosporaceae</taxon>
        <taxon>Paractinoplanes</taxon>
    </lineage>
</organism>
<protein>
    <submittedName>
        <fullName evidence="4">Epimerase</fullName>
    </submittedName>
</protein>
<comment type="caution">
    <text evidence="4">The sequence shown here is derived from an EMBL/GenBank/DDBJ whole genome shotgun (WGS) entry which is preliminary data.</text>
</comment>
<dbReference type="InterPro" id="IPR001509">
    <property type="entry name" value="Epimerase_deHydtase"/>
</dbReference>
<dbReference type="EMBL" id="BOMV01000051">
    <property type="protein sequence ID" value="GIE96751.1"/>
    <property type="molecule type" value="Genomic_DNA"/>
</dbReference>
<feature type="domain" description="DUF1731" evidence="3">
    <location>
        <begin position="250"/>
        <end position="296"/>
    </location>
</feature>
<sequence>MRILMAGASGYLGPRLADRLRGSGHDVKRLVRRPAQRPDEVPWQPAQGQLDPAAVAAADVVINLAGANVGGWRWTDRYKRVLRSSRVDTTGTLAQAIAHLPAEDRPHTLLQSSGVGCYGDTGDTPATEETPPGSTFLADLCRVWEAAARPAEDAGTRVALLRTAPIVDGSGGLLKPLMIPFKLGAGARIGAGRQWMAWMALPDWLAAAEFVMDHDEVAGPVNMVSGEQCTNAEFTRAFAQAVRRPAVLAVPGFVLDAALGEIAGEMQRSQRVVPAVLRRHGFAWQLPTIEAALRHAVGRPAAATQGNPA</sequence>
<evidence type="ECO:0000256" key="1">
    <source>
        <dbReference type="ARBA" id="ARBA00009353"/>
    </source>
</evidence>
<dbReference type="NCBIfam" id="TIGR01777">
    <property type="entry name" value="yfcH"/>
    <property type="match status" value="1"/>
</dbReference>
<gene>
    <name evidence="4" type="ORF">Ari01nite_42160</name>
</gene>
<dbReference type="InterPro" id="IPR036291">
    <property type="entry name" value="NAD(P)-bd_dom_sf"/>
</dbReference>
<dbReference type="PANTHER" id="PTHR11092">
    <property type="entry name" value="SUGAR NUCLEOTIDE EPIMERASE RELATED"/>
    <property type="match status" value="1"/>
</dbReference>